<dbReference type="Proteomes" id="UP000005307">
    <property type="component" value="Chromosome"/>
</dbReference>
<keyword evidence="2" id="KW-1185">Reference proteome</keyword>
<protein>
    <submittedName>
        <fullName evidence="1">Uncharacterized protein</fullName>
    </submittedName>
</protein>
<dbReference type="STRING" id="391626.OAN307_c28500"/>
<proteinExistence type="predicted"/>
<gene>
    <name evidence="1" type="ORF">OAN307_c28500</name>
</gene>
<dbReference type="AlphaFoldDB" id="M9R9F0"/>
<dbReference type="HOGENOM" id="CLU_2602551_0_0_5"/>
<evidence type="ECO:0000313" key="1">
    <source>
        <dbReference type="EMBL" id="AGI68418.1"/>
    </source>
</evidence>
<evidence type="ECO:0000313" key="2">
    <source>
        <dbReference type="Proteomes" id="UP000005307"/>
    </source>
</evidence>
<dbReference type="EMBL" id="CP003740">
    <property type="protein sequence ID" value="AGI68418.1"/>
    <property type="molecule type" value="Genomic_DNA"/>
</dbReference>
<organism evidence="1 2">
    <name type="scientific">Octadecabacter antarcticus 307</name>
    <dbReference type="NCBI Taxonomy" id="391626"/>
    <lineage>
        <taxon>Bacteria</taxon>
        <taxon>Pseudomonadati</taxon>
        <taxon>Pseudomonadota</taxon>
        <taxon>Alphaproteobacteria</taxon>
        <taxon>Rhodobacterales</taxon>
        <taxon>Roseobacteraceae</taxon>
        <taxon>Octadecabacter</taxon>
    </lineage>
</organism>
<dbReference type="KEGG" id="oat:OAN307_c28500"/>
<accession>M9R9F0</accession>
<reference evidence="1 2" key="1">
    <citation type="journal article" date="2013" name="PLoS ONE">
        <title>Poles Apart: Arctic and Antarctic Octadecabacter strains Share High Genome Plasticity and a New Type of Xanthorhodopsin.</title>
        <authorList>
            <person name="Vollmers J."/>
            <person name="Voget S."/>
            <person name="Dietrich S."/>
            <person name="Gollnow K."/>
            <person name="Smits M."/>
            <person name="Meyer K."/>
            <person name="Brinkhoff T."/>
            <person name="Simon M."/>
            <person name="Daniel R."/>
        </authorList>
    </citation>
    <scope>NUCLEOTIDE SEQUENCE [LARGE SCALE GENOMIC DNA]</scope>
    <source>
        <strain evidence="1 2">307</strain>
    </source>
</reference>
<sequence>MMAILVDVHPSSEGGLMNVFHAPSGSHTEMAEMVRKLWEGSGTILVRVCNTREQAFAILGGMRNDLLAHIKTFREGLSF</sequence>
<name>M9R9F0_9RHOB</name>